<evidence type="ECO:0000313" key="2">
    <source>
        <dbReference type="EMBL" id="CUV64983.1"/>
    </source>
</evidence>
<feature type="domain" description="Glycosyltransferase subfamily 4-like N-terminal" evidence="1">
    <location>
        <begin position="6"/>
        <end position="139"/>
    </location>
</feature>
<organism evidence="2">
    <name type="scientific">Sulfurovum sp. enrichment culture clone C5</name>
    <dbReference type="NCBI Taxonomy" id="497650"/>
    <lineage>
        <taxon>Bacteria</taxon>
        <taxon>Pseudomonadati</taxon>
        <taxon>Campylobacterota</taxon>
        <taxon>Epsilonproteobacteria</taxon>
        <taxon>Campylobacterales</taxon>
        <taxon>Sulfurovaceae</taxon>
        <taxon>Sulfurovum</taxon>
        <taxon>environmental samples</taxon>
    </lineage>
</organism>
<sequence>MKKTLIIGNSKVVFTRELQGELIEKRMDVYLLDFEYLELYDSKQNLECSYAAMFSNYKKLPKLHMFFRMMIIKKIITDMNFEVVNIHVARWYYRFILKTLKQRQITVSFYGSDLYRTSNLSKKLLYPLLKTAKTITFTNKKTQNSFLDYYKNFQDKTRVCRFGLKTLDFIDKNRDKNKLEIKKHLGYSEEKTIVTCGYNSTKAQQHERIIENIIKLPQNILENIQFIFPMTYGDNTNKEKIKNVLLKTNLDYIVLEDFLRGNDNAYIKLISDIMINILITDSFSGSMQEFLYAKNVVITGSWLPYDVFDNEGIIYEKIDFSGKLADKLEDILANLQNYKTNLDKNIDIISKLSSWKYNISNWIEALK</sequence>
<proteinExistence type="predicted"/>
<protein>
    <recommendedName>
        <fullName evidence="1">Glycosyltransferase subfamily 4-like N-terminal domain-containing protein</fullName>
    </recommendedName>
</protein>
<dbReference type="InterPro" id="IPR028098">
    <property type="entry name" value="Glyco_trans_4-like_N"/>
</dbReference>
<dbReference type="SUPFAM" id="SSF53756">
    <property type="entry name" value="UDP-Glycosyltransferase/glycogen phosphorylase"/>
    <property type="match status" value="1"/>
</dbReference>
<dbReference type="EMBL" id="FAXN01000012">
    <property type="protein sequence ID" value="CUV64983.1"/>
    <property type="molecule type" value="Genomic_DNA"/>
</dbReference>
<reference evidence="2" key="1">
    <citation type="submission" date="2015-11" db="EMBL/GenBank/DDBJ databases">
        <authorList>
            <person name="Zhang Y."/>
            <person name="Guo Z."/>
        </authorList>
    </citation>
    <scope>NUCLEOTIDE SEQUENCE</scope>
    <source>
        <strain evidence="2">BN30871</strain>
    </source>
</reference>
<dbReference type="Pfam" id="PF13477">
    <property type="entry name" value="Glyco_trans_4_2"/>
    <property type="match status" value="1"/>
</dbReference>
<name>A0A0S4XL36_9BACT</name>
<gene>
    <name evidence="2" type="ORF">BN3087_140006</name>
</gene>
<dbReference type="Gene3D" id="3.40.50.2000">
    <property type="entry name" value="Glycogen Phosphorylase B"/>
    <property type="match status" value="1"/>
</dbReference>
<dbReference type="GO" id="GO:0016757">
    <property type="term" value="F:glycosyltransferase activity"/>
    <property type="evidence" value="ECO:0007669"/>
    <property type="project" value="UniProtKB-ARBA"/>
</dbReference>
<evidence type="ECO:0000259" key="1">
    <source>
        <dbReference type="Pfam" id="PF13477"/>
    </source>
</evidence>
<dbReference type="AlphaFoldDB" id="A0A0S4XL36"/>
<accession>A0A0S4XL36</accession>